<organism evidence="1 2">
    <name type="scientific">Candidatus Defluviibacterium haderslevense</name>
    <dbReference type="NCBI Taxonomy" id="2981993"/>
    <lineage>
        <taxon>Bacteria</taxon>
        <taxon>Pseudomonadati</taxon>
        <taxon>Bacteroidota</taxon>
        <taxon>Saprospiria</taxon>
        <taxon>Saprospirales</taxon>
        <taxon>Saprospiraceae</taxon>
        <taxon>Candidatus Defluviibacterium</taxon>
    </lineage>
</organism>
<gene>
    <name evidence="1" type="ORF">IPO85_17920</name>
</gene>
<protein>
    <submittedName>
        <fullName evidence="1">Uncharacterized protein</fullName>
    </submittedName>
</protein>
<evidence type="ECO:0000313" key="2">
    <source>
        <dbReference type="Proteomes" id="UP000808349"/>
    </source>
</evidence>
<dbReference type="InterPro" id="IPR025631">
    <property type="entry name" value="Porin_10"/>
</dbReference>
<accession>A0A9D7XG43</accession>
<sequence>MIIRKKSTINFIVLSIILFGYSFQLTAQDRIRDSIKLREDSIAKIPLMMSVTYSGHTNDISPIPSIDYLISRYDPFGQITLNNYGSPILFNRGIFKLNEHLNHGFGGTSFFHKDIDQFPIYHTNKLYSEVSVSEGKAFGKSQSGLVNNLTADALFTGSYRNNIHWTLIYNRINQLGIYQNSKNLLSSFGTGIQYYSHDQRFGFNICYINNRDLIGHNHGIIDSIIPKLILTDYGIRESVPSYSTTASTSIKNSQYGFHSYYTFKHSTPLFKPTIHLSSAYHSYEHLFADGNISSSGNYYPYALILDTGSIHRIYHQYSWNTKLKLTLNNYFSLSYGYETNHVSFDSSITEIPIHHLGLEGHLKWYGYHFTVEYKNKKQQNKNETGISLELLKPFTSLGQFEMRFNQSSQIPSLVFQKFYLQGFLQWDNQFNNVSIQSFDLKWLSNIFLIPNIDFNISNIKHLVFLNSQARPVQYNGALRYIHLAASKQFNVKHFSTLHKVDVHSITPNVTGWSAWQSYHDISIHGFVFKKSLDARFGVAALINAPSTQFKYQSYTDQFYPIGSYNETLVPTINAFLTLRVDEFTAKINFEHIDSFWEKNRPNYIFGYPEYDFFARIILQWKFIN</sequence>
<name>A0A9D7XG43_9BACT</name>
<dbReference type="EMBL" id="JADKFW010000019">
    <property type="protein sequence ID" value="MBK9719351.1"/>
    <property type="molecule type" value="Genomic_DNA"/>
</dbReference>
<dbReference type="Proteomes" id="UP000808349">
    <property type="component" value="Unassembled WGS sequence"/>
</dbReference>
<proteinExistence type="predicted"/>
<comment type="caution">
    <text evidence="1">The sequence shown here is derived from an EMBL/GenBank/DDBJ whole genome shotgun (WGS) entry which is preliminary data.</text>
</comment>
<dbReference type="AlphaFoldDB" id="A0A9D7XG43"/>
<reference evidence="1 2" key="1">
    <citation type="submission" date="2020-10" db="EMBL/GenBank/DDBJ databases">
        <title>Connecting structure to function with the recovery of over 1000 high-quality activated sludge metagenome-assembled genomes encoding full-length rRNA genes using long-read sequencing.</title>
        <authorList>
            <person name="Singleton C.M."/>
            <person name="Petriglieri F."/>
            <person name="Kristensen J.M."/>
            <person name="Kirkegaard R.H."/>
            <person name="Michaelsen T.Y."/>
            <person name="Andersen M.H."/>
            <person name="Karst S.M."/>
            <person name="Dueholm M.S."/>
            <person name="Nielsen P.H."/>
            <person name="Albertsen M."/>
        </authorList>
    </citation>
    <scope>NUCLEOTIDE SEQUENCE [LARGE SCALE GENOMIC DNA]</scope>
    <source>
        <strain evidence="1">Ribe_18-Q3-R11-54_BAT3C.373</strain>
    </source>
</reference>
<evidence type="ECO:0000313" key="1">
    <source>
        <dbReference type="EMBL" id="MBK9719351.1"/>
    </source>
</evidence>
<dbReference type="Pfam" id="PF14121">
    <property type="entry name" value="Porin_10"/>
    <property type="match status" value="1"/>
</dbReference>